<reference evidence="3" key="2">
    <citation type="submission" date="2025-08" db="UniProtKB">
        <authorList>
            <consortium name="RefSeq"/>
        </authorList>
    </citation>
    <scope>IDENTIFICATION</scope>
</reference>
<feature type="region of interest" description="Disordered" evidence="1">
    <location>
        <begin position="232"/>
        <end position="262"/>
    </location>
</feature>
<dbReference type="RefSeq" id="XP_008229103.1">
    <property type="nucleotide sequence ID" value="XM_008230881.1"/>
</dbReference>
<reference evidence="2" key="1">
    <citation type="journal article" date="2012" name="Nat. Commun.">
        <title>The genome of Prunus mume.</title>
        <authorList>
            <person name="Zhang Q."/>
            <person name="Chen W."/>
            <person name="Sun L."/>
            <person name="Zhao F."/>
            <person name="Huang B."/>
            <person name="Yang W."/>
            <person name="Tao Y."/>
            <person name="Wang J."/>
            <person name="Yuan Z."/>
            <person name="Fan G."/>
            <person name="Xing Z."/>
            <person name="Han C."/>
            <person name="Pan H."/>
            <person name="Zhong X."/>
            <person name="Shi W."/>
            <person name="Liang X."/>
            <person name="Du D."/>
            <person name="Sun F."/>
            <person name="Xu Z."/>
            <person name="Hao R."/>
            <person name="Lv T."/>
            <person name="Lv Y."/>
            <person name="Zheng Z."/>
            <person name="Sun M."/>
            <person name="Luo L."/>
            <person name="Cai M."/>
            <person name="Gao Y."/>
            <person name="Wang J."/>
            <person name="Yin Y."/>
            <person name="Xu X."/>
            <person name="Cheng T."/>
            <person name="Wang J."/>
        </authorList>
    </citation>
    <scope>NUCLEOTIDE SEQUENCE [LARGE SCALE GENOMIC DNA]</scope>
</reference>
<proteinExistence type="predicted"/>
<name>A0ABM0NSC0_PRUMU</name>
<sequence length="262" mass="29931">MSTKPQRGVNWRLEEDEALCKGWVSVSEDGAIGTNQASDTFWKSVYHKFLENDPGISGPERRTYQAIASQFKTINQQCSLWKTCLTKANTNPQSGSNLHDVDVYAKTIFLNDNKPPNRHFKLYHAWKILKDCPKWNDINEPPAQRSSGASASMVNLDNDADEITMPSPRPEGRDKQKAAKKKGKMADHSQQKRDKYLKTLVEQGIAFEDDRRRKLNILDKFAQDQADAYAYQKQQDKEAQEQKKNVHGRVQIYSKKEEVLGG</sequence>
<organism evidence="2 3">
    <name type="scientific">Prunus mume</name>
    <name type="common">Japanese apricot</name>
    <name type="synonym">Armeniaca mume</name>
    <dbReference type="NCBI Taxonomy" id="102107"/>
    <lineage>
        <taxon>Eukaryota</taxon>
        <taxon>Viridiplantae</taxon>
        <taxon>Streptophyta</taxon>
        <taxon>Embryophyta</taxon>
        <taxon>Tracheophyta</taxon>
        <taxon>Spermatophyta</taxon>
        <taxon>Magnoliopsida</taxon>
        <taxon>eudicotyledons</taxon>
        <taxon>Gunneridae</taxon>
        <taxon>Pentapetalae</taxon>
        <taxon>rosids</taxon>
        <taxon>fabids</taxon>
        <taxon>Rosales</taxon>
        <taxon>Rosaceae</taxon>
        <taxon>Amygdaloideae</taxon>
        <taxon>Amygdaleae</taxon>
        <taxon>Prunus</taxon>
    </lineage>
</organism>
<protein>
    <submittedName>
        <fullName evidence="3">Glutathione S-transferase T2-like</fullName>
    </submittedName>
</protein>
<dbReference type="GeneID" id="103328486"/>
<evidence type="ECO:0000313" key="2">
    <source>
        <dbReference type="Proteomes" id="UP000694861"/>
    </source>
</evidence>
<keyword evidence="2" id="KW-1185">Reference proteome</keyword>
<feature type="compositionally biased region" description="Basic and acidic residues" evidence="1">
    <location>
        <begin position="234"/>
        <end position="244"/>
    </location>
</feature>
<dbReference type="PANTHER" id="PTHR45023">
    <property type="match status" value="1"/>
</dbReference>
<accession>A0ABM0NSC0</accession>
<feature type="compositionally biased region" description="Basic and acidic residues" evidence="1">
    <location>
        <begin position="184"/>
        <end position="195"/>
    </location>
</feature>
<evidence type="ECO:0000256" key="1">
    <source>
        <dbReference type="SAM" id="MobiDB-lite"/>
    </source>
</evidence>
<evidence type="ECO:0000313" key="3">
    <source>
        <dbReference type="RefSeq" id="XP_008229103.1"/>
    </source>
</evidence>
<feature type="region of interest" description="Disordered" evidence="1">
    <location>
        <begin position="160"/>
        <end position="195"/>
    </location>
</feature>
<gene>
    <name evidence="3" type="primary">LOC103328486</name>
</gene>
<dbReference type="PANTHER" id="PTHR45023:SF4">
    <property type="entry name" value="GLYCINE-RICH PROTEIN-RELATED"/>
    <property type="match status" value="1"/>
</dbReference>
<dbReference type="Proteomes" id="UP000694861">
    <property type="component" value="Linkage group LG4"/>
</dbReference>